<evidence type="ECO:0000313" key="6">
    <source>
        <dbReference type="Proteomes" id="UP000659654"/>
    </source>
</evidence>
<protein>
    <submittedName>
        <fullName evidence="4">(pine wood nematode) hypothetical protein</fullName>
    </submittedName>
    <submittedName>
        <fullName evidence="7">MFS domain-containing protein</fullName>
    </submittedName>
</protein>
<feature type="transmembrane region" description="Helical" evidence="2">
    <location>
        <begin position="152"/>
        <end position="171"/>
    </location>
</feature>
<dbReference type="PROSITE" id="PS50850">
    <property type="entry name" value="MFS"/>
    <property type="match status" value="1"/>
</dbReference>
<feature type="transmembrane region" description="Helical" evidence="2">
    <location>
        <begin position="219"/>
        <end position="241"/>
    </location>
</feature>
<dbReference type="InterPro" id="IPR011701">
    <property type="entry name" value="MFS"/>
</dbReference>
<dbReference type="SUPFAM" id="SSF103473">
    <property type="entry name" value="MFS general substrate transporter"/>
    <property type="match status" value="1"/>
</dbReference>
<dbReference type="Gene3D" id="1.20.1250.20">
    <property type="entry name" value="MFS general substrate transporter like domains"/>
    <property type="match status" value="2"/>
</dbReference>
<feature type="transmembrane region" description="Helical" evidence="2">
    <location>
        <begin position="33"/>
        <end position="53"/>
    </location>
</feature>
<feature type="transmembrane region" description="Helical" evidence="2">
    <location>
        <begin position="344"/>
        <end position="368"/>
    </location>
</feature>
<organism evidence="5 7">
    <name type="scientific">Bursaphelenchus xylophilus</name>
    <name type="common">Pinewood nematode worm</name>
    <name type="synonym">Aphelenchoides xylophilus</name>
    <dbReference type="NCBI Taxonomy" id="6326"/>
    <lineage>
        <taxon>Eukaryota</taxon>
        <taxon>Metazoa</taxon>
        <taxon>Ecdysozoa</taxon>
        <taxon>Nematoda</taxon>
        <taxon>Chromadorea</taxon>
        <taxon>Rhabditida</taxon>
        <taxon>Tylenchina</taxon>
        <taxon>Tylenchomorpha</taxon>
        <taxon>Aphelenchoidea</taxon>
        <taxon>Aphelenchoididae</taxon>
        <taxon>Bursaphelenchus</taxon>
    </lineage>
</organism>
<dbReference type="GO" id="GO:0016020">
    <property type="term" value="C:membrane"/>
    <property type="evidence" value="ECO:0007669"/>
    <property type="project" value="UniProtKB-SubCell"/>
</dbReference>
<proteinExistence type="predicted"/>
<feature type="transmembrane region" description="Helical" evidence="2">
    <location>
        <begin position="247"/>
        <end position="266"/>
    </location>
</feature>
<evidence type="ECO:0000256" key="1">
    <source>
        <dbReference type="ARBA" id="ARBA00004141"/>
    </source>
</evidence>
<evidence type="ECO:0000313" key="4">
    <source>
        <dbReference type="EMBL" id="CAD5227419.1"/>
    </source>
</evidence>
<dbReference type="InterPro" id="IPR020846">
    <property type="entry name" value="MFS_dom"/>
</dbReference>
<evidence type="ECO:0000259" key="3">
    <source>
        <dbReference type="PROSITE" id="PS50850"/>
    </source>
</evidence>
<dbReference type="Pfam" id="PF07690">
    <property type="entry name" value="MFS_1"/>
    <property type="match status" value="1"/>
</dbReference>
<keyword evidence="6" id="KW-1185">Reference proteome</keyword>
<dbReference type="PANTHER" id="PTHR45757">
    <property type="entry name" value="PROTEIN CBG23364-RELATED"/>
    <property type="match status" value="1"/>
</dbReference>
<dbReference type="EMBL" id="CAJFCV020000004">
    <property type="protein sequence ID" value="CAG9117685.1"/>
    <property type="molecule type" value="Genomic_DNA"/>
</dbReference>
<keyword evidence="2" id="KW-0472">Membrane</keyword>
<feature type="transmembrane region" description="Helical" evidence="2">
    <location>
        <begin position="120"/>
        <end position="140"/>
    </location>
</feature>
<dbReference type="SMR" id="A0A1I7S543"/>
<evidence type="ECO:0000313" key="7">
    <source>
        <dbReference type="WBParaSite" id="BXY_0812800.1"/>
    </source>
</evidence>
<dbReference type="eggNOG" id="KOG2532">
    <property type="taxonomic scope" value="Eukaryota"/>
</dbReference>
<dbReference type="InterPro" id="IPR036259">
    <property type="entry name" value="MFS_trans_sf"/>
</dbReference>
<evidence type="ECO:0000256" key="2">
    <source>
        <dbReference type="SAM" id="Phobius"/>
    </source>
</evidence>
<evidence type="ECO:0000313" key="5">
    <source>
        <dbReference type="Proteomes" id="UP000095284"/>
    </source>
</evidence>
<feature type="transmembrane region" description="Helical" evidence="2">
    <location>
        <begin position="312"/>
        <end position="332"/>
    </location>
</feature>
<dbReference type="PANTHER" id="PTHR45757:SF17">
    <property type="entry name" value="MAJOR FACILITATOR SUPERFAMILY (MFS) PROFILE DOMAIN-CONTAINING PROTEIN"/>
    <property type="match status" value="1"/>
</dbReference>
<dbReference type="Proteomes" id="UP000582659">
    <property type="component" value="Unassembled WGS sequence"/>
</dbReference>
<comment type="subcellular location">
    <subcellularLocation>
        <location evidence="1">Membrane</location>
        <topology evidence="1">Multi-pass membrane protein</topology>
    </subcellularLocation>
</comment>
<dbReference type="OrthoDB" id="2985014at2759"/>
<reference evidence="4" key="2">
    <citation type="submission" date="2020-09" db="EMBL/GenBank/DDBJ databases">
        <authorList>
            <person name="Kikuchi T."/>
        </authorList>
    </citation>
    <scope>NUCLEOTIDE SEQUENCE</scope>
    <source>
        <strain evidence="4">Ka4C1</strain>
    </source>
</reference>
<dbReference type="Proteomes" id="UP000659654">
    <property type="component" value="Unassembled WGS sequence"/>
</dbReference>
<keyword evidence="2" id="KW-1133">Transmembrane helix</keyword>
<feature type="transmembrane region" description="Helical" evidence="2">
    <location>
        <begin position="380"/>
        <end position="399"/>
    </location>
</feature>
<sequence length="430" mass="48595">MITFNFSILCMAPRANVTNNAPVYYYSPIQQTYLMWALGFGSLVGTFPFTYFFSKFGTRYIFTGAGILSIVSTLAVPLAASYGLYAFMFVRFLQGISYSADFAAIGMLTSIWASLKQHALFLSLLTCYSPLSSTLTNLVSGYICESFLGWPWIYYFHAMAGAVLFGYWFLVYTDYPAKSNWVSSIELEKIERNKAKEELEFHGVVPYWEICKNPVVLTIWYNAFIEISSGIFLLIYTPIYMRKVRGFSIVTTGILSSIPPLIAIPLRITFGIISDKIKFWSERTKMNVFNTFAAFGPAVCYMLIVIIDEPMFAVGVLLTIHVFYAGSGGGFYKCATLSCRQHSHFVIANIQFIKCLTLFFAPALYGFFVHDETSSEQWNHIFVTMSVALTTATALFIFFSTDKPQKFTHVSENRGALDLNVLKKEEVLKQ</sequence>
<name>A0A1I7S543_BURXY</name>
<feature type="transmembrane region" description="Helical" evidence="2">
    <location>
        <begin position="92"/>
        <end position="113"/>
    </location>
</feature>
<accession>A0A1I7S543</accession>
<dbReference type="AlphaFoldDB" id="A0A1I7S543"/>
<reference evidence="7" key="1">
    <citation type="submission" date="2016-11" db="UniProtKB">
        <authorList>
            <consortium name="WormBaseParasite"/>
        </authorList>
    </citation>
    <scope>IDENTIFICATION</scope>
</reference>
<dbReference type="EMBL" id="CAJFDI010000004">
    <property type="protein sequence ID" value="CAD5227419.1"/>
    <property type="molecule type" value="Genomic_DNA"/>
</dbReference>
<dbReference type="GO" id="GO:0022857">
    <property type="term" value="F:transmembrane transporter activity"/>
    <property type="evidence" value="ECO:0007669"/>
    <property type="project" value="InterPro"/>
</dbReference>
<feature type="transmembrane region" description="Helical" evidence="2">
    <location>
        <begin position="60"/>
        <end position="80"/>
    </location>
</feature>
<feature type="domain" description="Major facilitator superfamily (MFS) profile" evidence="3">
    <location>
        <begin position="1"/>
        <end position="404"/>
    </location>
</feature>
<keyword evidence="2" id="KW-0812">Transmembrane</keyword>
<dbReference type="Proteomes" id="UP000095284">
    <property type="component" value="Unplaced"/>
</dbReference>
<feature type="transmembrane region" description="Helical" evidence="2">
    <location>
        <begin position="287"/>
        <end position="306"/>
    </location>
</feature>
<dbReference type="WBParaSite" id="BXY_0812800.1">
    <property type="protein sequence ID" value="BXY_0812800.1"/>
    <property type="gene ID" value="BXY_0812800"/>
</dbReference>
<gene>
    <name evidence="4" type="ORF">BXYJ_LOCUS9940</name>
</gene>